<dbReference type="GO" id="GO:0008381">
    <property type="term" value="F:mechanosensitive monoatomic ion channel activity"/>
    <property type="evidence" value="ECO:0007669"/>
    <property type="project" value="InterPro"/>
</dbReference>
<dbReference type="InterPro" id="IPR045276">
    <property type="entry name" value="YbiO_bact"/>
</dbReference>
<dbReference type="EMBL" id="BARS01051082">
    <property type="protein sequence ID" value="GAG53152.1"/>
    <property type="molecule type" value="Genomic_DNA"/>
</dbReference>
<dbReference type="InterPro" id="IPR011014">
    <property type="entry name" value="MscS_channel_TM-2"/>
</dbReference>
<protein>
    <recommendedName>
        <fullName evidence="11">Mechanosensitive ion channel family protein</fullName>
    </recommendedName>
</protein>
<dbReference type="Pfam" id="PF00924">
    <property type="entry name" value="MS_channel_2nd"/>
    <property type="match status" value="1"/>
</dbReference>
<evidence type="ECO:0000256" key="3">
    <source>
        <dbReference type="ARBA" id="ARBA00022475"/>
    </source>
</evidence>
<evidence type="ECO:0008006" key="11">
    <source>
        <dbReference type="Google" id="ProtNLM"/>
    </source>
</evidence>
<evidence type="ECO:0000313" key="10">
    <source>
        <dbReference type="EMBL" id="GAG53152.1"/>
    </source>
</evidence>
<dbReference type="AlphaFoldDB" id="X0Z3Z5"/>
<comment type="subcellular location">
    <subcellularLocation>
        <location evidence="1">Cell membrane</location>
        <topology evidence="1">Multi-pass membrane protein</topology>
    </subcellularLocation>
</comment>
<dbReference type="InterPro" id="IPR006685">
    <property type="entry name" value="MscS_channel_2nd"/>
</dbReference>
<evidence type="ECO:0000256" key="6">
    <source>
        <dbReference type="ARBA" id="ARBA00023136"/>
    </source>
</evidence>
<dbReference type="InterPro" id="IPR023408">
    <property type="entry name" value="MscS_beta-dom_sf"/>
</dbReference>
<feature type="domain" description="Mechanosensitive ion channel MscS" evidence="8">
    <location>
        <begin position="112"/>
        <end position="175"/>
    </location>
</feature>
<evidence type="ECO:0000259" key="9">
    <source>
        <dbReference type="Pfam" id="PF21088"/>
    </source>
</evidence>
<dbReference type="Gene3D" id="1.10.287.1260">
    <property type="match status" value="1"/>
</dbReference>
<evidence type="ECO:0000256" key="5">
    <source>
        <dbReference type="ARBA" id="ARBA00022989"/>
    </source>
</evidence>
<dbReference type="Pfam" id="PF21088">
    <property type="entry name" value="MS_channel_1st"/>
    <property type="match status" value="1"/>
</dbReference>
<dbReference type="PANTHER" id="PTHR30460:SF0">
    <property type="entry name" value="MODERATE CONDUCTANCE MECHANOSENSITIVE CHANNEL YBIO"/>
    <property type="match status" value="1"/>
</dbReference>
<dbReference type="Gene3D" id="3.30.70.100">
    <property type="match status" value="1"/>
</dbReference>
<dbReference type="SUPFAM" id="SSF82689">
    <property type="entry name" value="Mechanosensitive channel protein MscS (YggB), C-terminal domain"/>
    <property type="match status" value="1"/>
</dbReference>
<keyword evidence="5 7" id="KW-1133">Transmembrane helix</keyword>
<feature type="transmembrane region" description="Helical" evidence="7">
    <location>
        <begin position="66"/>
        <end position="85"/>
    </location>
</feature>
<feature type="non-terminal residue" evidence="10">
    <location>
        <position position="1"/>
    </location>
</feature>
<evidence type="ECO:0000256" key="4">
    <source>
        <dbReference type="ARBA" id="ARBA00022692"/>
    </source>
</evidence>
<comment type="similarity">
    <text evidence="2">Belongs to the MscS (TC 1.A.23) family.</text>
</comment>
<accession>X0Z3Z5</accession>
<dbReference type="InterPro" id="IPR049142">
    <property type="entry name" value="MS_channel_1st"/>
</dbReference>
<feature type="transmembrane region" description="Helical" evidence="7">
    <location>
        <begin position="12"/>
        <end position="32"/>
    </location>
</feature>
<reference evidence="10" key="1">
    <citation type="journal article" date="2014" name="Front. Microbiol.">
        <title>High frequency of phylogenetically diverse reductive dehalogenase-homologous genes in deep subseafloor sedimentary metagenomes.</title>
        <authorList>
            <person name="Kawai M."/>
            <person name="Futagami T."/>
            <person name="Toyoda A."/>
            <person name="Takaki Y."/>
            <person name="Nishi S."/>
            <person name="Hori S."/>
            <person name="Arai W."/>
            <person name="Tsubouchi T."/>
            <person name="Morono Y."/>
            <person name="Uchiyama I."/>
            <person name="Ito T."/>
            <person name="Fujiyama A."/>
            <person name="Inagaki F."/>
            <person name="Takami H."/>
        </authorList>
    </citation>
    <scope>NUCLEOTIDE SEQUENCE</scope>
    <source>
        <strain evidence="10">Expedition CK06-06</strain>
    </source>
</reference>
<feature type="non-terminal residue" evidence="10">
    <location>
        <position position="237"/>
    </location>
</feature>
<feature type="transmembrane region" description="Helical" evidence="7">
    <location>
        <begin position="91"/>
        <end position="113"/>
    </location>
</feature>
<dbReference type="InterPro" id="IPR011066">
    <property type="entry name" value="MscS_channel_C_sf"/>
</dbReference>
<keyword evidence="4 7" id="KW-0812">Transmembrane</keyword>
<dbReference type="SUPFAM" id="SSF50182">
    <property type="entry name" value="Sm-like ribonucleoproteins"/>
    <property type="match status" value="1"/>
</dbReference>
<gene>
    <name evidence="10" type="ORF">S01H1_76144</name>
</gene>
<organism evidence="10">
    <name type="scientific">marine sediment metagenome</name>
    <dbReference type="NCBI Taxonomy" id="412755"/>
    <lineage>
        <taxon>unclassified sequences</taxon>
        <taxon>metagenomes</taxon>
        <taxon>ecological metagenomes</taxon>
    </lineage>
</organism>
<proteinExistence type="inferred from homology"/>
<evidence type="ECO:0000256" key="7">
    <source>
        <dbReference type="SAM" id="Phobius"/>
    </source>
</evidence>
<evidence type="ECO:0000256" key="1">
    <source>
        <dbReference type="ARBA" id="ARBA00004651"/>
    </source>
</evidence>
<keyword evidence="3" id="KW-1003">Cell membrane</keyword>
<dbReference type="PANTHER" id="PTHR30460">
    <property type="entry name" value="MODERATE CONDUCTANCE MECHANOSENSITIVE CHANNEL YBIO"/>
    <property type="match status" value="1"/>
</dbReference>
<evidence type="ECO:0000259" key="8">
    <source>
        <dbReference type="Pfam" id="PF00924"/>
    </source>
</evidence>
<comment type="caution">
    <text evidence="10">The sequence shown here is derived from an EMBL/GenBank/DDBJ whole genome shotgun (WGS) entry which is preliminary data.</text>
</comment>
<dbReference type="InterPro" id="IPR010920">
    <property type="entry name" value="LSM_dom_sf"/>
</dbReference>
<dbReference type="SUPFAM" id="SSF82861">
    <property type="entry name" value="Mechanosensitive channel protein MscS (YggB), transmembrane region"/>
    <property type="match status" value="1"/>
</dbReference>
<sequence length="237" mass="25553">DINWDRWSETIWTHGLRILVIAAVIYVGLRILRRLIEPAVRATVSAQMAGEPEVEIEKRVDTLSDVIYRTIAVAAVIIGLLTILPELGINISALLAGAGLVGLAVGFGAQSLVRDVIAGLFVLVENQYGKGDVVNVAGVGGLVEDVNLRRTLLRDLDGAVHSIPNGEIRTSSNLTRQWSRVNMNVSVAYGEDLERVMAVIDRVGEELAQDPEFAPLIIGAPRALRVDGFGDSGIEIK</sequence>
<dbReference type="GO" id="GO:0005886">
    <property type="term" value="C:plasma membrane"/>
    <property type="evidence" value="ECO:0007669"/>
    <property type="project" value="UniProtKB-SubCell"/>
</dbReference>
<keyword evidence="6 7" id="KW-0472">Membrane</keyword>
<name>X0Z3Z5_9ZZZZ</name>
<evidence type="ECO:0000256" key="2">
    <source>
        <dbReference type="ARBA" id="ARBA00008017"/>
    </source>
</evidence>
<feature type="domain" description="Mechanosensitive ion channel transmembrane helices 2/3" evidence="9">
    <location>
        <begin position="71"/>
        <end position="110"/>
    </location>
</feature>
<dbReference type="Gene3D" id="2.30.30.60">
    <property type="match status" value="1"/>
</dbReference>